<evidence type="ECO:0000259" key="6">
    <source>
        <dbReference type="PROSITE" id="PS50069"/>
    </source>
</evidence>
<dbReference type="Pfam" id="PF00888">
    <property type="entry name" value="Cullin"/>
    <property type="match status" value="1"/>
</dbReference>
<evidence type="ECO:0000313" key="7">
    <source>
        <dbReference type="EMBL" id="PWY99342.1"/>
    </source>
</evidence>
<keyword evidence="2" id="KW-1017">Isopeptide bond</keyword>
<dbReference type="InterPro" id="IPR019559">
    <property type="entry name" value="Cullin_neddylation_domain"/>
</dbReference>
<dbReference type="EMBL" id="KZ819195">
    <property type="protein sequence ID" value="PWY99342.1"/>
    <property type="molecule type" value="Genomic_DNA"/>
</dbReference>
<dbReference type="Pfam" id="PF10557">
    <property type="entry name" value="Cullin_Nedd8"/>
    <property type="match status" value="1"/>
</dbReference>
<dbReference type="AlphaFoldDB" id="A0A317XNE6"/>
<dbReference type="InterPro" id="IPR059120">
    <property type="entry name" value="Cullin-like_AB"/>
</dbReference>
<dbReference type="InterPro" id="IPR036317">
    <property type="entry name" value="Cullin_homology_sf"/>
</dbReference>
<evidence type="ECO:0000256" key="1">
    <source>
        <dbReference type="ARBA" id="ARBA00006019"/>
    </source>
</evidence>
<evidence type="ECO:0000256" key="3">
    <source>
        <dbReference type="ARBA" id="ARBA00022843"/>
    </source>
</evidence>
<feature type="domain" description="Cullin family profile" evidence="6">
    <location>
        <begin position="458"/>
        <end position="707"/>
    </location>
</feature>
<dbReference type="InterPro" id="IPR045093">
    <property type="entry name" value="Cullin"/>
</dbReference>
<evidence type="ECO:0000256" key="5">
    <source>
        <dbReference type="RuleBase" id="RU003829"/>
    </source>
</evidence>
<dbReference type="FunFam" id="1.10.10.10:FF:000014">
    <property type="entry name" value="Cullin 1"/>
    <property type="match status" value="1"/>
</dbReference>
<dbReference type="PROSITE" id="PS50069">
    <property type="entry name" value="CULLIN_2"/>
    <property type="match status" value="1"/>
</dbReference>
<dbReference type="InParanoid" id="A0A317XNE6"/>
<name>A0A317XNE6_9BASI</name>
<accession>A0A317XNE6</accession>
<dbReference type="SUPFAM" id="SSF74788">
    <property type="entry name" value="Cullin repeat-like"/>
    <property type="match status" value="1"/>
</dbReference>
<dbReference type="SUPFAM" id="SSF46785">
    <property type="entry name" value="Winged helix' DNA-binding domain"/>
    <property type="match status" value="1"/>
</dbReference>
<dbReference type="SMART" id="SM00182">
    <property type="entry name" value="CULLIN"/>
    <property type="match status" value="1"/>
</dbReference>
<dbReference type="SUPFAM" id="SSF75632">
    <property type="entry name" value="Cullin homology domain"/>
    <property type="match status" value="1"/>
</dbReference>
<dbReference type="InterPro" id="IPR036390">
    <property type="entry name" value="WH_DNA-bd_sf"/>
</dbReference>
<dbReference type="Gene3D" id="1.10.10.10">
    <property type="entry name" value="Winged helix-like DNA-binding domain superfamily/Winged helix DNA-binding domain"/>
    <property type="match status" value="1"/>
</dbReference>
<keyword evidence="3" id="KW-0832">Ubl conjugation</keyword>
<dbReference type="FunCoup" id="A0A317XNE6">
    <property type="interactions" value="501"/>
</dbReference>
<proteinExistence type="inferred from homology"/>
<dbReference type="SMART" id="SM00884">
    <property type="entry name" value="Cullin_Nedd8"/>
    <property type="match status" value="1"/>
</dbReference>
<evidence type="ECO:0000256" key="4">
    <source>
        <dbReference type="PROSITE-ProRule" id="PRU00330"/>
    </source>
</evidence>
<dbReference type="InterPro" id="IPR036388">
    <property type="entry name" value="WH-like_DNA-bd_sf"/>
</dbReference>
<reference evidence="7 8" key="1">
    <citation type="journal article" date="2018" name="Mol. Biol. Evol.">
        <title>Broad Genomic Sampling Reveals a Smut Pathogenic Ancestry of the Fungal Clade Ustilaginomycotina.</title>
        <authorList>
            <person name="Kijpornyongpan T."/>
            <person name="Mondo S.J."/>
            <person name="Barry K."/>
            <person name="Sandor L."/>
            <person name="Lee J."/>
            <person name="Lipzen A."/>
            <person name="Pangilinan J."/>
            <person name="LaButti K."/>
            <person name="Hainaut M."/>
            <person name="Henrissat B."/>
            <person name="Grigoriev I.V."/>
            <person name="Spatafora J.W."/>
            <person name="Aime M.C."/>
        </authorList>
    </citation>
    <scope>NUCLEOTIDE SEQUENCE [LARGE SCALE GENOMIC DNA]</scope>
    <source>
        <strain evidence="7 8">MCA 3645</strain>
    </source>
</reference>
<dbReference type="Proteomes" id="UP000246740">
    <property type="component" value="Unassembled WGS sequence"/>
</dbReference>
<dbReference type="Gene3D" id="3.30.230.130">
    <property type="entry name" value="Cullin, Chain C, Domain 2"/>
    <property type="match status" value="1"/>
</dbReference>
<dbReference type="Pfam" id="PF26557">
    <property type="entry name" value="Cullin_AB"/>
    <property type="match status" value="1"/>
</dbReference>
<dbReference type="STRING" id="1882483.A0A317XNE6"/>
<comment type="similarity">
    <text evidence="1 4 5">Belongs to the cullin family.</text>
</comment>
<protein>
    <submittedName>
        <fullName evidence="7">Cullin-domain-containing protein</fullName>
    </submittedName>
</protein>
<dbReference type="FunFam" id="1.20.1310.10:FF:000037">
    <property type="entry name" value="Related to cullin 4A"/>
    <property type="match status" value="1"/>
</dbReference>
<dbReference type="GO" id="GO:0006511">
    <property type="term" value="P:ubiquitin-dependent protein catabolic process"/>
    <property type="evidence" value="ECO:0007669"/>
    <property type="project" value="InterPro"/>
</dbReference>
<dbReference type="InterPro" id="IPR016159">
    <property type="entry name" value="Cullin_repeat-like_dom_sf"/>
</dbReference>
<sequence length="838" mass="94535">MMASVPRWAPGILVDALRHRSEASDGSQLDANHSERIASRGGFSAFLVKASSTQSSANSGGAATVKLTRVEVASLDTQRSQPSPDYLYRSTALLVRSVRLILSGDATAQSKSLSPLQTLYETTHNLVQYSSAQAIDDLYDTLKLEIERAAGMHASALRAAGSSEASVESHITWLARLQSTWSAWCDNVTLVRNLLLPLDRQLGSTGGGNVIARDEYGDNSDVRLPIWDLALDIFGHRILRDDELCSMILERIATAVNADRRSALQYRATHASLAEMFVALRAEAVLDEALQKATAAFYREESSQSFANMTPGDYILYADGRVSQETERSEWCLLTAEGRKANVSAALEQLVAVHAPKLLAGLAELIDTQRLDELTKLYTLTKSVGRLTDVRKGFADHIKSRGEAIVSDRAKDDDMIERLLAFKASIDTIVQHAFQRDIDLVHAQRDSFEVFINRRENKPAELIAKFLDAKLRSGNKTMTDEELEHNLDEALILFRFTHAKDMFEEFYKRYFAKRLLLNRSASSDAERSMLLKLKEECGPEFTAKLETMIKDVDVSKDLMDEYERFVAKKAKEQLEASGGANREPFVSPSEPIDLSVSVLTQAQWPTYPQLEVVLPNELSTAAEQFTDFYQTRNSGRRLHWQHSLGTVSIQAHFPKAGSKELHVSTFQAIVLMLFNRLETGERLSYRDVRTETALEDKELKRTLQSLACGQIPTRVLRKIPQGKEVEDDDEFTVNENFKNERHRIRINQIQMKETAEEQKSTEQRVFLDRELILQAAAVRVLKAKKTIKHTELITEVVDQIKSRFSVEVSEIKKVFEILIDKDYMERVEGQRGMYRYLA</sequence>
<dbReference type="OrthoDB" id="27073at2759"/>
<evidence type="ECO:0000313" key="8">
    <source>
        <dbReference type="Proteomes" id="UP000246740"/>
    </source>
</evidence>
<organism evidence="7 8">
    <name type="scientific">Testicularia cyperi</name>
    <dbReference type="NCBI Taxonomy" id="1882483"/>
    <lineage>
        <taxon>Eukaryota</taxon>
        <taxon>Fungi</taxon>
        <taxon>Dikarya</taxon>
        <taxon>Basidiomycota</taxon>
        <taxon>Ustilaginomycotina</taxon>
        <taxon>Ustilaginomycetes</taxon>
        <taxon>Ustilaginales</taxon>
        <taxon>Anthracoideaceae</taxon>
        <taxon>Testicularia</taxon>
    </lineage>
</organism>
<evidence type="ECO:0000256" key="2">
    <source>
        <dbReference type="ARBA" id="ARBA00022499"/>
    </source>
</evidence>
<keyword evidence="8" id="KW-1185">Reference proteome</keyword>
<gene>
    <name evidence="7" type="ORF">BCV70DRAFT_116989</name>
</gene>
<dbReference type="PANTHER" id="PTHR11932">
    <property type="entry name" value="CULLIN"/>
    <property type="match status" value="1"/>
</dbReference>
<dbReference type="InterPro" id="IPR016158">
    <property type="entry name" value="Cullin_homology"/>
</dbReference>
<dbReference type="InterPro" id="IPR001373">
    <property type="entry name" value="Cullin_N"/>
</dbReference>
<dbReference type="GO" id="GO:0031625">
    <property type="term" value="F:ubiquitin protein ligase binding"/>
    <property type="evidence" value="ECO:0007669"/>
    <property type="project" value="InterPro"/>
</dbReference>
<dbReference type="Gene3D" id="1.20.1310.10">
    <property type="entry name" value="Cullin Repeats"/>
    <property type="match status" value="4"/>
</dbReference>